<reference evidence="1" key="1">
    <citation type="submission" date="2023-07" db="EMBL/GenBank/DDBJ databases">
        <title>Genomic Encyclopedia of Type Strains, Phase IV (KMG-IV): sequencing the most valuable type-strain genomes for metagenomic binning, comparative biology and taxonomic classification.</title>
        <authorList>
            <person name="Goeker M."/>
        </authorList>
    </citation>
    <scope>NUCLEOTIDE SEQUENCE</scope>
    <source>
        <strain evidence="1">DSM 21202</strain>
    </source>
</reference>
<comment type="caution">
    <text evidence="1">The sequence shown here is derived from an EMBL/GenBank/DDBJ whole genome shotgun (WGS) entry which is preliminary data.</text>
</comment>
<evidence type="ECO:0008006" key="3">
    <source>
        <dbReference type="Google" id="ProtNLM"/>
    </source>
</evidence>
<organism evidence="1 2">
    <name type="scientific">Amorphus orientalis</name>
    <dbReference type="NCBI Taxonomy" id="649198"/>
    <lineage>
        <taxon>Bacteria</taxon>
        <taxon>Pseudomonadati</taxon>
        <taxon>Pseudomonadota</taxon>
        <taxon>Alphaproteobacteria</taxon>
        <taxon>Hyphomicrobiales</taxon>
        <taxon>Amorphaceae</taxon>
        <taxon>Amorphus</taxon>
    </lineage>
</organism>
<gene>
    <name evidence="1" type="ORF">J2S73_003810</name>
</gene>
<evidence type="ECO:0000313" key="2">
    <source>
        <dbReference type="Proteomes" id="UP001229244"/>
    </source>
</evidence>
<protein>
    <recommendedName>
        <fullName evidence="3">DUF2267 domain-containing protein</fullName>
    </recommendedName>
</protein>
<dbReference type="AlphaFoldDB" id="A0AAE3VSI1"/>
<evidence type="ECO:0000313" key="1">
    <source>
        <dbReference type="EMBL" id="MDQ0317326.1"/>
    </source>
</evidence>
<sequence>MDELIDRIVEKTGLDRATAKKAVSIIVTFLNRDGPPETKELINQVPGAEHMIEEKGETGRSSFLGGLGGLMGGGAMGAFNDLTAAGLDMSQIQVVVRQFVGYAREHAGDEVVDQIIQKFPGLSQFV</sequence>
<accession>A0AAE3VSI1</accession>
<dbReference type="RefSeq" id="WP_306887244.1">
    <property type="nucleotide sequence ID" value="NZ_JAUSUL010000005.1"/>
</dbReference>
<keyword evidence="2" id="KW-1185">Reference proteome</keyword>
<dbReference type="EMBL" id="JAUSUL010000005">
    <property type="protein sequence ID" value="MDQ0317326.1"/>
    <property type="molecule type" value="Genomic_DNA"/>
</dbReference>
<name>A0AAE3VSI1_9HYPH</name>
<proteinExistence type="predicted"/>
<dbReference type="Proteomes" id="UP001229244">
    <property type="component" value="Unassembled WGS sequence"/>
</dbReference>